<accession>A0A2N5T4R4</accession>
<gene>
    <name evidence="1" type="ORF">PCANC_20599</name>
</gene>
<name>A0A2N5T4R4_9BASI</name>
<keyword evidence="2" id="KW-1185">Reference proteome</keyword>
<organism evidence="1 2">
    <name type="scientific">Puccinia coronata f. sp. avenae</name>
    <dbReference type="NCBI Taxonomy" id="200324"/>
    <lineage>
        <taxon>Eukaryota</taxon>
        <taxon>Fungi</taxon>
        <taxon>Dikarya</taxon>
        <taxon>Basidiomycota</taxon>
        <taxon>Pucciniomycotina</taxon>
        <taxon>Pucciniomycetes</taxon>
        <taxon>Pucciniales</taxon>
        <taxon>Pucciniaceae</taxon>
        <taxon>Puccinia</taxon>
    </lineage>
</organism>
<dbReference type="AlphaFoldDB" id="A0A2N5T4R4"/>
<evidence type="ECO:0000313" key="1">
    <source>
        <dbReference type="EMBL" id="PLW20489.1"/>
    </source>
</evidence>
<protein>
    <submittedName>
        <fullName evidence="1">Uncharacterized protein</fullName>
    </submittedName>
</protein>
<sequence>MAASNINLDAAIQSNFSGSESRLLSNPRGIGLEPAKAGTTLLLSDSPGIGLGCPQRPLHRTLQPAPQAGRMLAEQVAVCNLLAEQVAVCKPLEEQVAVCKPLKEQVVVRKPLKEQVAV</sequence>
<comment type="caution">
    <text evidence="1">The sequence shown here is derived from an EMBL/GenBank/DDBJ whole genome shotgun (WGS) entry which is preliminary data.</text>
</comment>
<reference evidence="1 2" key="1">
    <citation type="submission" date="2017-11" db="EMBL/GenBank/DDBJ databases">
        <title>De novo assembly and phasing of dikaryotic genomes from two isolates of Puccinia coronata f. sp. avenae, the causal agent of oat crown rust.</title>
        <authorList>
            <person name="Miller M.E."/>
            <person name="Zhang Y."/>
            <person name="Omidvar V."/>
            <person name="Sperschneider J."/>
            <person name="Schwessinger B."/>
            <person name="Raley C."/>
            <person name="Palmer J.M."/>
            <person name="Garnica D."/>
            <person name="Upadhyaya N."/>
            <person name="Rathjen J."/>
            <person name="Taylor J.M."/>
            <person name="Park R.F."/>
            <person name="Dodds P.N."/>
            <person name="Hirsch C.D."/>
            <person name="Kianian S.F."/>
            <person name="Figueroa M."/>
        </authorList>
    </citation>
    <scope>NUCLEOTIDE SEQUENCE [LARGE SCALE GENOMIC DNA]</scope>
    <source>
        <strain evidence="1">12NC29</strain>
    </source>
</reference>
<evidence type="ECO:0000313" key="2">
    <source>
        <dbReference type="Proteomes" id="UP000235388"/>
    </source>
</evidence>
<dbReference type="Proteomes" id="UP000235388">
    <property type="component" value="Unassembled WGS sequence"/>
</dbReference>
<proteinExistence type="predicted"/>
<dbReference type="EMBL" id="PGCJ01000796">
    <property type="protein sequence ID" value="PLW20489.1"/>
    <property type="molecule type" value="Genomic_DNA"/>
</dbReference>